<proteinExistence type="predicted"/>
<feature type="region of interest" description="Disordered" evidence="1">
    <location>
        <begin position="1"/>
        <end position="98"/>
    </location>
</feature>
<feature type="compositionally biased region" description="Basic residues" evidence="1">
    <location>
        <begin position="69"/>
        <end position="85"/>
    </location>
</feature>
<comment type="caution">
    <text evidence="2">The sequence shown here is derived from an EMBL/GenBank/DDBJ whole genome shotgun (WGS) entry which is preliminary data.</text>
</comment>
<protein>
    <submittedName>
        <fullName evidence="2">Uncharacterized protein</fullName>
    </submittedName>
</protein>
<feature type="compositionally biased region" description="Polar residues" evidence="1">
    <location>
        <begin position="34"/>
        <end position="45"/>
    </location>
</feature>
<name>A0A2A2M546_9BILA</name>
<reference evidence="2 3" key="1">
    <citation type="journal article" date="2017" name="Curr. Biol.">
        <title>Genome architecture and evolution of a unichromosomal asexual nematode.</title>
        <authorList>
            <person name="Fradin H."/>
            <person name="Zegar C."/>
            <person name="Gutwein M."/>
            <person name="Lucas J."/>
            <person name="Kovtun M."/>
            <person name="Corcoran D."/>
            <person name="Baugh L.R."/>
            <person name="Kiontke K."/>
            <person name="Gunsalus K."/>
            <person name="Fitch D.H."/>
            <person name="Piano F."/>
        </authorList>
    </citation>
    <scope>NUCLEOTIDE SEQUENCE [LARGE SCALE GENOMIC DNA]</scope>
    <source>
        <strain evidence="2">PF1309</strain>
    </source>
</reference>
<accession>A0A2A2M546</accession>
<feature type="compositionally biased region" description="Basic residues" evidence="1">
    <location>
        <begin position="18"/>
        <end position="28"/>
    </location>
</feature>
<dbReference type="AlphaFoldDB" id="A0A2A2M546"/>
<organism evidence="2 3">
    <name type="scientific">Diploscapter pachys</name>
    <dbReference type="NCBI Taxonomy" id="2018661"/>
    <lineage>
        <taxon>Eukaryota</taxon>
        <taxon>Metazoa</taxon>
        <taxon>Ecdysozoa</taxon>
        <taxon>Nematoda</taxon>
        <taxon>Chromadorea</taxon>
        <taxon>Rhabditida</taxon>
        <taxon>Rhabditina</taxon>
        <taxon>Rhabditomorpha</taxon>
        <taxon>Rhabditoidea</taxon>
        <taxon>Rhabditidae</taxon>
        <taxon>Diploscapter</taxon>
    </lineage>
</organism>
<evidence type="ECO:0000256" key="1">
    <source>
        <dbReference type="SAM" id="MobiDB-lite"/>
    </source>
</evidence>
<keyword evidence="3" id="KW-1185">Reference proteome</keyword>
<sequence length="98" mass="10756">MMRSESAAIMGASPARPGARRRSRRMRQPARNTGCRTTTCWSRSTGKARRVQGGGTAARMAAGGPSGRRAARRPKARRRCGRCRQRCTPPAARRHPRA</sequence>
<dbReference type="Proteomes" id="UP000218231">
    <property type="component" value="Unassembled WGS sequence"/>
</dbReference>
<gene>
    <name evidence="2" type="ORF">WR25_27025</name>
</gene>
<dbReference type="EMBL" id="LIAE01005045">
    <property type="protein sequence ID" value="PAV93564.1"/>
    <property type="molecule type" value="Genomic_DNA"/>
</dbReference>
<evidence type="ECO:0000313" key="2">
    <source>
        <dbReference type="EMBL" id="PAV93564.1"/>
    </source>
</evidence>
<evidence type="ECO:0000313" key="3">
    <source>
        <dbReference type="Proteomes" id="UP000218231"/>
    </source>
</evidence>